<gene>
    <name evidence="1" type="ORF">ABID44_002757</name>
</gene>
<organism evidence="1 2">
    <name type="scientific">Aquamicrobium ahrensii</name>
    <dbReference type="NCBI Taxonomy" id="469551"/>
    <lineage>
        <taxon>Bacteria</taxon>
        <taxon>Pseudomonadati</taxon>
        <taxon>Pseudomonadota</taxon>
        <taxon>Alphaproteobacteria</taxon>
        <taxon>Hyphomicrobiales</taxon>
        <taxon>Phyllobacteriaceae</taxon>
        <taxon>Aquamicrobium</taxon>
    </lineage>
</organism>
<evidence type="ECO:0000313" key="1">
    <source>
        <dbReference type="EMBL" id="MET3662419.1"/>
    </source>
</evidence>
<dbReference type="Proteomes" id="UP001549143">
    <property type="component" value="Unassembled WGS sequence"/>
</dbReference>
<keyword evidence="2" id="KW-1185">Reference proteome</keyword>
<proteinExistence type="predicted"/>
<reference evidence="1 2" key="1">
    <citation type="submission" date="2024-06" db="EMBL/GenBank/DDBJ databases">
        <title>Genomic Encyclopedia of Type Strains, Phase IV (KMG-IV): sequencing the most valuable type-strain genomes for metagenomic binning, comparative biology and taxonomic classification.</title>
        <authorList>
            <person name="Goeker M."/>
        </authorList>
    </citation>
    <scope>NUCLEOTIDE SEQUENCE [LARGE SCALE GENOMIC DNA]</scope>
    <source>
        <strain evidence="1 2">DSM 19730</strain>
    </source>
</reference>
<accession>A0ABV2KQP1</accession>
<dbReference type="EMBL" id="JBEPMN010000011">
    <property type="protein sequence ID" value="MET3662419.1"/>
    <property type="molecule type" value="Genomic_DNA"/>
</dbReference>
<protein>
    <submittedName>
        <fullName evidence="1">Uncharacterized protein</fullName>
    </submittedName>
</protein>
<sequence>MTCSPPSLLCLFKAISQMHQDPAKLAVDGLLRDTQFLPDFRKGLAIQSHHVNLTRPIGNLLQGLRQYAHRLGGDDDFIRQRRGIGNCFAQRHIVAGQGQNLVASCMIDLQIGRDAKKIGPVVVRGWGACAPLRRRHQAKKGFLCEVSRQILRSATPLEEALQVCAIAPKQ</sequence>
<name>A0ABV2KQP1_9HYPH</name>
<evidence type="ECO:0000313" key="2">
    <source>
        <dbReference type="Proteomes" id="UP001549143"/>
    </source>
</evidence>
<comment type="caution">
    <text evidence="1">The sequence shown here is derived from an EMBL/GenBank/DDBJ whole genome shotgun (WGS) entry which is preliminary data.</text>
</comment>